<dbReference type="InterPro" id="IPR052726">
    <property type="entry name" value="Phage_Baseplate_Hub"/>
</dbReference>
<organism evidence="3 4">
    <name type="scientific">Halodesulfovibrio aestuarii</name>
    <dbReference type="NCBI Taxonomy" id="126333"/>
    <lineage>
        <taxon>Bacteria</taxon>
        <taxon>Pseudomonadati</taxon>
        <taxon>Thermodesulfobacteriota</taxon>
        <taxon>Desulfovibrionia</taxon>
        <taxon>Desulfovibrionales</taxon>
        <taxon>Desulfovibrionaceae</taxon>
        <taxon>Halodesulfovibrio</taxon>
    </lineage>
</organism>
<dbReference type="EMBL" id="JBFSOO010000008">
    <property type="protein sequence ID" value="MEZ6854194.1"/>
    <property type="molecule type" value="Genomic_DNA"/>
</dbReference>
<accession>A0ABV4JTY8</accession>
<evidence type="ECO:0000259" key="2">
    <source>
        <dbReference type="Pfam" id="PF26079"/>
    </source>
</evidence>
<protein>
    <submittedName>
        <fullName evidence="3">Baseplate J/gp47 family protein</fullName>
    </submittedName>
</protein>
<evidence type="ECO:0000259" key="1">
    <source>
        <dbReference type="Pfam" id="PF26078"/>
    </source>
</evidence>
<reference evidence="3 4" key="1">
    <citation type="submission" date="2024-07" db="EMBL/GenBank/DDBJ databases">
        <title>Active virus-host system and metabolic interactions in a Lokiarchaeon culture.</title>
        <authorList>
            <person name="Ponce Toledo R.I."/>
            <person name="Rodrigues Oliveira T."/>
            <person name="Schleper C."/>
        </authorList>
    </citation>
    <scope>NUCLEOTIDE SEQUENCE [LARGE SCALE GENOMIC DNA]</scope>
    <source>
        <strain evidence="3 4">B35</strain>
    </source>
</reference>
<dbReference type="Pfam" id="PF26079">
    <property type="entry name" value="Baseplate_J_C"/>
    <property type="match status" value="1"/>
</dbReference>
<dbReference type="PANTHER" id="PTHR35862:SF1">
    <property type="entry name" value="FELS-2 PROPHAGE PROTEIN"/>
    <property type="match status" value="1"/>
</dbReference>
<name>A0ABV4JTY8_9BACT</name>
<dbReference type="InterPro" id="IPR058531">
    <property type="entry name" value="Baseplate_J_M"/>
</dbReference>
<dbReference type="PANTHER" id="PTHR35862">
    <property type="entry name" value="FELS-2 PROPHAGE PROTEIN"/>
    <property type="match status" value="1"/>
</dbReference>
<dbReference type="RefSeq" id="WP_371150736.1">
    <property type="nucleotide sequence ID" value="NZ_JBFSOO010000008.1"/>
</dbReference>
<feature type="domain" description="Baseplate J-like central" evidence="1">
    <location>
        <begin position="133"/>
        <end position="205"/>
    </location>
</feature>
<dbReference type="PIRSF" id="PIRSF020481">
    <property type="entry name" value="BAP"/>
    <property type="match status" value="1"/>
</dbReference>
<dbReference type="Pfam" id="PF26078">
    <property type="entry name" value="Baseplate_J_M"/>
    <property type="match status" value="1"/>
</dbReference>
<keyword evidence="4" id="KW-1185">Reference proteome</keyword>
<comment type="caution">
    <text evidence="3">The sequence shown here is derived from an EMBL/GenBank/DDBJ whole genome shotgun (WGS) entry which is preliminary data.</text>
</comment>
<dbReference type="InterPro" id="IPR058530">
    <property type="entry name" value="Baseplate_J-like_C"/>
</dbReference>
<proteinExistence type="predicted"/>
<dbReference type="InterPro" id="IPR014507">
    <property type="entry name" value="Baseplate_assembly_J_pred"/>
</dbReference>
<dbReference type="Proteomes" id="UP001568358">
    <property type="component" value="Unassembled WGS sequence"/>
</dbReference>
<sequence>MSGFAQIDLSKLPIPDVIESINFEAILQEVLDDYYERNPDHTALLESDPAYKLAEVAAYREVLLRQRINEAAWAVMVAGAKGNDLDNLAALVPVQRLLLDAGDPDANPPVPPTYESDDDFRSRIQLAPEGFSVAGPKGAYIFHTLSVPGVKGAYVHSPAPVEVDVYVLAKVENDNKGIPDATLLQAVEKSLMDDEVRPFTDLVRVNSAVVKEYAIVATLHMLPGPSKESAKLEAQKRIEEYVAERHALGAGVPLSGIHAALHVAGVDKVTIIEPAANVVCAGEEAAWCTSITLEAANV</sequence>
<evidence type="ECO:0000313" key="3">
    <source>
        <dbReference type="EMBL" id="MEZ6854194.1"/>
    </source>
</evidence>
<feature type="domain" description="Baseplate J-like C-terminal" evidence="2">
    <location>
        <begin position="213"/>
        <end position="293"/>
    </location>
</feature>
<gene>
    <name evidence="3" type="ORF">AB2Z07_11755</name>
</gene>
<evidence type="ECO:0000313" key="4">
    <source>
        <dbReference type="Proteomes" id="UP001568358"/>
    </source>
</evidence>